<proteinExistence type="predicted"/>
<organism evidence="1 2">
    <name type="scientific">Symbiodinium natans</name>
    <dbReference type="NCBI Taxonomy" id="878477"/>
    <lineage>
        <taxon>Eukaryota</taxon>
        <taxon>Sar</taxon>
        <taxon>Alveolata</taxon>
        <taxon>Dinophyceae</taxon>
        <taxon>Suessiales</taxon>
        <taxon>Symbiodiniaceae</taxon>
        <taxon>Symbiodinium</taxon>
    </lineage>
</organism>
<protein>
    <submittedName>
        <fullName evidence="1">Uncharacterized protein</fullName>
    </submittedName>
</protein>
<keyword evidence="2" id="KW-1185">Reference proteome</keyword>
<reference evidence="1" key="1">
    <citation type="submission" date="2021-02" db="EMBL/GenBank/DDBJ databases">
        <authorList>
            <person name="Dougan E. K."/>
            <person name="Rhodes N."/>
            <person name="Thang M."/>
            <person name="Chan C."/>
        </authorList>
    </citation>
    <scope>NUCLEOTIDE SEQUENCE</scope>
</reference>
<evidence type="ECO:0000313" key="1">
    <source>
        <dbReference type="EMBL" id="CAE7535251.1"/>
    </source>
</evidence>
<accession>A0A812TS88</accession>
<dbReference type="Proteomes" id="UP000604046">
    <property type="component" value="Unassembled WGS sequence"/>
</dbReference>
<gene>
    <name evidence="1" type="ORF">SNAT2548_LOCUS29997</name>
</gene>
<sequence length="133" mass="14779">MISEEDQHAELQRQRVCGGQSNGGGEVHVLLFASQISCGILRTRRQITLRDCWPSCRAPQSEDLAGGEKVRGMTKVSCVQCCVQRQHELETQTQLTVQFPRISPRPDLSRLDGEDLALAPGRSLLIPKSYTCD</sequence>
<name>A0A812TS88_9DINO</name>
<evidence type="ECO:0000313" key="2">
    <source>
        <dbReference type="Proteomes" id="UP000604046"/>
    </source>
</evidence>
<comment type="caution">
    <text evidence="1">The sequence shown here is derived from an EMBL/GenBank/DDBJ whole genome shotgun (WGS) entry which is preliminary data.</text>
</comment>
<dbReference type="EMBL" id="CAJNDS010002586">
    <property type="protein sequence ID" value="CAE7535251.1"/>
    <property type="molecule type" value="Genomic_DNA"/>
</dbReference>
<dbReference type="AlphaFoldDB" id="A0A812TS88"/>